<dbReference type="RefSeq" id="XP_014678203.1">
    <property type="nucleotide sequence ID" value="XM_014822717.1"/>
</dbReference>
<proteinExistence type="predicted"/>
<reference evidence="3" key="1">
    <citation type="submission" date="2025-08" db="UniProtKB">
        <authorList>
            <consortium name="RefSeq"/>
        </authorList>
    </citation>
    <scope>IDENTIFICATION</scope>
</reference>
<accession>A0ABM1F182</accession>
<evidence type="ECO:0000313" key="3">
    <source>
        <dbReference type="RefSeq" id="XP_014678203.1"/>
    </source>
</evidence>
<gene>
    <name evidence="3" type="primary">LOC106818003</name>
</gene>
<sequence length="137" mass="15122">MIWQLATVAPAKPLDDGLLAYLIVAMVIGLLGLPPVLVCAVSLLSKLTSLEHQGFRQGVQSSVSNIAQTIGPLWGSALVIHLYWLYPVTLLVILLPVVSMTHRETLRPHVTTNSVANCMQRPFVKLRMPLPQSCYYF</sequence>
<dbReference type="GeneID" id="106818003"/>
<keyword evidence="2" id="KW-1185">Reference proteome</keyword>
<organism evidence="2 3">
    <name type="scientific">Priapulus caudatus</name>
    <name type="common">Priapulid worm</name>
    <dbReference type="NCBI Taxonomy" id="37621"/>
    <lineage>
        <taxon>Eukaryota</taxon>
        <taxon>Metazoa</taxon>
        <taxon>Ecdysozoa</taxon>
        <taxon>Scalidophora</taxon>
        <taxon>Priapulida</taxon>
        <taxon>Priapulimorpha</taxon>
        <taxon>Priapulimorphida</taxon>
        <taxon>Priapulidae</taxon>
        <taxon>Priapulus</taxon>
    </lineage>
</organism>
<evidence type="ECO:0000313" key="2">
    <source>
        <dbReference type="Proteomes" id="UP000695022"/>
    </source>
</evidence>
<evidence type="ECO:0000256" key="1">
    <source>
        <dbReference type="SAM" id="Phobius"/>
    </source>
</evidence>
<dbReference type="InterPro" id="IPR036259">
    <property type="entry name" value="MFS_trans_sf"/>
</dbReference>
<protein>
    <submittedName>
        <fullName evidence="3">Uncharacterized protein LOC106818003</fullName>
    </submittedName>
</protein>
<feature type="transmembrane region" description="Helical" evidence="1">
    <location>
        <begin position="18"/>
        <end position="44"/>
    </location>
</feature>
<keyword evidence="1" id="KW-1133">Transmembrane helix</keyword>
<keyword evidence="1" id="KW-0812">Transmembrane</keyword>
<name>A0ABM1F182_PRICU</name>
<feature type="transmembrane region" description="Helical" evidence="1">
    <location>
        <begin position="73"/>
        <end position="98"/>
    </location>
</feature>
<dbReference type="Gene3D" id="1.20.1250.20">
    <property type="entry name" value="MFS general substrate transporter like domains"/>
    <property type="match status" value="1"/>
</dbReference>
<dbReference type="SUPFAM" id="SSF103473">
    <property type="entry name" value="MFS general substrate transporter"/>
    <property type="match status" value="1"/>
</dbReference>
<keyword evidence="1" id="KW-0472">Membrane</keyword>
<dbReference type="Proteomes" id="UP000695022">
    <property type="component" value="Unplaced"/>
</dbReference>